<accession>A0A9Q3L9J9</accession>
<name>A0A9Q3L9J9_9BACT</name>
<comment type="caution">
    <text evidence="1">The sequence shown here is derived from an EMBL/GenBank/DDBJ whole genome shotgun (WGS) entry which is preliminary data.</text>
</comment>
<dbReference type="RefSeq" id="WP_218675244.1">
    <property type="nucleotide sequence ID" value="NZ_JABZFG010000001.1"/>
</dbReference>
<organism evidence="1 2">
    <name type="scientific">Mycoplasmopsis anatis</name>
    <dbReference type="NCBI Taxonomy" id="171279"/>
    <lineage>
        <taxon>Bacteria</taxon>
        <taxon>Bacillati</taxon>
        <taxon>Mycoplasmatota</taxon>
        <taxon>Mycoplasmoidales</taxon>
        <taxon>Metamycoplasmataceae</taxon>
        <taxon>Mycoplasmopsis</taxon>
    </lineage>
</organism>
<evidence type="ECO:0000313" key="2">
    <source>
        <dbReference type="Proteomes" id="UP000746160"/>
    </source>
</evidence>
<reference evidence="1" key="1">
    <citation type="journal article" date="2021" name="Genes Genomics">
        <title>Comparative genomic analysis of Mycoplasma anatis strains.</title>
        <authorList>
            <person name="Zhou Q."/>
            <person name="Mai K."/>
            <person name="Yang D."/>
            <person name="Liu J."/>
            <person name="Yan Z."/>
            <person name="Luo C."/>
            <person name="Tan Y."/>
            <person name="Cao S."/>
            <person name="Zhou Q."/>
            <person name="Chen L."/>
            <person name="Chen F."/>
        </authorList>
    </citation>
    <scope>NUCLEOTIDE SEQUENCE</scope>
    <source>
        <strain evidence="1">DP07</strain>
    </source>
</reference>
<protein>
    <submittedName>
        <fullName evidence="1">Uncharacterized protein</fullName>
    </submittedName>
</protein>
<sequence>MKKWIKNSLWLVSIVVVCGMIAGGTVVSKYYGDRFIYDFELAAEKNFNKNEHVEFVDDETNDAINALNSSDINIFFVHDGVQPFYNNLRLAMLSKTETHYFYSSNSPLIKNINFEKLENFIKNERSIYYRNKENELIKINNDSSAELKAYEAEIRNVSSVRKLGIFYIDELIKNVKDIMTNNKDKKINLWINSDNLRFYLPLIELAQVNNLIIRGLEDSNIIGKYISDNLHIKLSDWLKYELEDVGKSDEQIKKYVQNSFYVNRSENYLLPKIYKNIYYYFSYQNDIDKLKLMGYENIKLLSKENKEIKDYIFEYRTKNNSRMFSYWPEIIGLDWEKIRDSIKVDKNHNNKKSMIILGTSLESEWNFVMHVVDKYKDEYNIYYKGHPGHNKLSDEIEEFFKFSEDEEQKVIFYKDYSNGENKKIVVNRNDIIRTLESQIPSEEFTTNHANLKDETRSLWFDAWVLCDPTSGAVSGIVNHKNQFYDIKEMWINQNDQDLAVSKGDDIFENYINSYINNFANNFIQVSLKNDNYDELTKDNLTINIKEEYKNLVSIDIKDIIYDNEKQGGVVLGVLKYNANNISVDYDVMLKIK</sequence>
<gene>
    <name evidence="1" type="ORF">MADP07_00097</name>
</gene>
<dbReference type="Proteomes" id="UP000746160">
    <property type="component" value="Unassembled WGS sequence"/>
</dbReference>
<proteinExistence type="predicted"/>
<dbReference type="EMBL" id="JABZFG010000001">
    <property type="protein sequence ID" value="MBW0602389.1"/>
    <property type="molecule type" value="Genomic_DNA"/>
</dbReference>
<dbReference type="AlphaFoldDB" id="A0A9Q3L9J9"/>
<evidence type="ECO:0000313" key="1">
    <source>
        <dbReference type="EMBL" id="MBW0602389.1"/>
    </source>
</evidence>